<name>A0A139IJA0_9PEZI</name>
<dbReference type="AlphaFoldDB" id="A0A139IJA0"/>
<comment type="caution">
    <text evidence="2">The sequence shown here is derived from an EMBL/GenBank/DDBJ whole genome shotgun (WGS) entry which is preliminary data.</text>
</comment>
<evidence type="ECO:0000313" key="2">
    <source>
        <dbReference type="EMBL" id="KXT14770.1"/>
    </source>
</evidence>
<reference evidence="2 3" key="1">
    <citation type="submission" date="2015-07" db="EMBL/GenBank/DDBJ databases">
        <title>Comparative genomics of the Sigatoka disease complex on banana suggests a link between parallel evolutionary changes in Pseudocercospora fijiensis and Pseudocercospora eumusae and increased virulence on the banana host.</title>
        <authorList>
            <person name="Chang T.-C."/>
            <person name="Salvucci A."/>
            <person name="Crous P.W."/>
            <person name="Stergiopoulos I."/>
        </authorList>
    </citation>
    <scope>NUCLEOTIDE SEQUENCE [LARGE SCALE GENOMIC DNA]</scope>
    <source>
        <strain evidence="2 3">CBS 116634</strain>
    </source>
</reference>
<feature type="region of interest" description="Disordered" evidence="1">
    <location>
        <begin position="1"/>
        <end position="52"/>
    </location>
</feature>
<evidence type="ECO:0000313" key="3">
    <source>
        <dbReference type="Proteomes" id="UP000073492"/>
    </source>
</evidence>
<accession>A0A139IJA0</accession>
<organism evidence="2 3">
    <name type="scientific">Pseudocercospora musae</name>
    <dbReference type="NCBI Taxonomy" id="113226"/>
    <lineage>
        <taxon>Eukaryota</taxon>
        <taxon>Fungi</taxon>
        <taxon>Dikarya</taxon>
        <taxon>Ascomycota</taxon>
        <taxon>Pezizomycotina</taxon>
        <taxon>Dothideomycetes</taxon>
        <taxon>Dothideomycetidae</taxon>
        <taxon>Mycosphaerellales</taxon>
        <taxon>Mycosphaerellaceae</taxon>
        <taxon>Pseudocercospora</taxon>
    </lineage>
</organism>
<gene>
    <name evidence="2" type="ORF">AC579_7790</name>
</gene>
<dbReference type="Proteomes" id="UP000073492">
    <property type="component" value="Unassembled WGS sequence"/>
</dbReference>
<feature type="region of interest" description="Disordered" evidence="1">
    <location>
        <begin position="101"/>
        <end position="130"/>
    </location>
</feature>
<keyword evidence="3" id="KW-1185">Reference proteome</keyword>
<dbReference type="EMBL" id="LFZO01000075">
    <property type="protein sequence ID" value="KXT14770.1"/>
    <property type="molecule type" value="Genomic_DNA"/>
</dbReference>
<protein>
    <submittedName>
        <fullName evidence="2">Uncharacterized protein</fullName>
    </submittedName>
</protein>
<sequence>MRVNESALNGPRGEKGRYAPLYDSRKGKSNQKGTTAADLAGPGPAGEKAWEGSFAADHASRSVSTLVDKADKVLQARKMADLAPKAGTGVWGEDGGCLASRVKQRQAEPSRSSTGRREQTQLYTRGGVGT</sequence>
<proteinExistence type="predicted"/>
<evidence type="ECO:0000256" key="1">
    <source>
        <dbReference type="SAM" id="MobiDB-lite"/>
    </source>
</evidence>